<reference evidence="6" key="1">
    <citation type="submission" date="2018-02" db="EMBL/GenBank/DDBJ databases">
        <title>Rhizophora mucronata_Transcriptome.</title>
        <authorList>
            <person name="Meera S.P."/>
            <person name="Sreeshan A."/>
            <person name="Augustine A."/>
        </authorList>
    </citation>
    <scope>NUCLEOTIDE SEQUENCE</scope>
    <source>
        <tissue evidence="6">Leaf</tissue>
    </source>
</reference>
<evidence type="ECO:0000256" key="1">
    <source>
        <dbReference type="ARBA" id="ARBA00022737"/>
    </source>
</evidence>
<dbReference type="SMART" id="SM00248">
    <property type="entry name" value="ANK"/>
    <property type="match status" value="2"/>
</dbReference>
<feature type="repeat" description="ANK" evidence="3">
    <location>
        <begin position="35"/>
        <end position="67"/>
    </location>
</feature>
<dbReference type="InterPro" id="IPR002110">
    <property type="entry name" value="Ankyrin_rpt"/>
</dbReference>
<feature type="compositionally biased region" description="Basic and acidic residues" evidence="4">
    <location>
        <begin position="122"/>
        <end position="147"/>
    </location>
</feature>
<feature type="repeat" description="ANK" evidence="3">
    <location>
        <begin position="2"/>
        <end position="34"/>
    </location>
</feature>
<name>A0A2P2J8W1_RHIMU</name>
<keyword evidence="1" id="KW-0677">Repeat</keyword>
<evidence type="ECO:0000313" key="6">
    <source>
        <dbReference type="EMBL" id="MBW89925.1"/>
    </source>
</evidence>
<evidence type="ECO:0000256" key="3">
    <source>
        <dbReference type="PROSITE-ProRule" id="PRU00023"/>
    </source>
</evidence>
<evidence type="ECO:0000256" key="2">
    <source>
        <dbReference type="ARBA" id="ARBA00023043"/>
    </source>
</evidence>
<evidence type="ECO:0000256" key="4">
    <source>
        <dbReference type="SAM" id="MobiDB-lite"/>
    </source>
</evidence>
<dbReference type="Pfam" id="PF12796">
    <property type="entry name" value="Ank_2"/>
    <property type="match status" value="1"/>
</dbReference>
<proteinExistence type="predicted"/>
<dbReference type="SUPFAM" id="SSF48403">
    <property type="entry name" value="Ankyrin repeat"/>
    <property type="match status" value="1"/>
</dbReference>
<dbReference type="PANTHER" id="PTHR24171:SF8">
    <property type="entry name" value="BRCA1-ASSOCIATED RING DOMAIN PROTEIN 1"/>
    <property type="match status" value="1"/>
</dbReference>
<sequence length="175" mass="19366">MDDMGAIHFASQKGHLEVVRTLLSSGVSVKASTRKGLTALHYAAQASDMELVKYLVKKGASPTVKTKAGKTPRDLASIKEIRLFLKDCEQSHTEVTATGGEKADKLAPMPSMQDKLEAVKEETVTVEPYEERQNENVKRKGEEENNKEAWSGPKRARVALNHLLNADDTQEDENF</sequence>
<feature type="region of interest" description="Disordered" evidence="4">
    <location>
        <begin position="122"/>
        <end position="155"/>
    </location>
</feature>
<evidence type="ECO:0000313" key="5">
    <source>
        <dbReference type="EMBL" id="MBW89924.1"/>
    </source>
</evidence>
<dbReference type="Gene3D" id="1.25.40.20">
    <property type="entry name" value="Ankyrin repeat-containing domain"/>
    <property type="match status" value="1"/>
</dbReference>
<dbReference type="InterPro" id="IPR036770">
    <property type="entry name" value="Ankyrin_rpt-contain_sf"/>
</dbReference>
<dbReference type="GO" id="GO:0085020">
    <property type="term" value="P:protein K6-linked ubiquitination"/>
    <property type="evidence" value="ECO:0007669"/>
    <property type="project" value="TreeGrafter"/>
</dbReference>
<dbReference type="PROSITE" id="PS50088">
    <property type="entry name" value="ANK_REPEAT"/>
    <property type="match status" value="2"/>
</dbReference>
<protein>
    <submittedName>
        <fullName evidence="5">Ankyrin repeat family protein</fullName>
    </submittedName>
</protein>
<organism evidence="6">
    <name type="scientific">Rhizophora mucronata</name>
    <name type="common">Asiatic mangrove</name>
    <dbReference type="NCBI Taxonomy" id="61149"/>
    <lineage>
        <taxon>Eukaryota</taxon>
        <taxon>Viridiplantae</taxon>
        <taxon>Streptophyta</taxon>
        <taxon>Embryophyta</taxon>
        <taxon>Tracheophyta</taxon>
        <taxon>Spermatophyta</taxon>
        <taxon>Magnoliopsida</taxon>
        <taxon>eudicotyledons</taxon>
        <taxon>Gunneridae</taxon>
        <taxon>Pentapetalae</taxon>
        <taxon>rosids</taxon>
        <taxon>fabids</taxon>
        <taxon>Malpighiales</taxon>
        <taxon>Rhizophoraceae</taxon>
        <taxon>Rhizophora</taxon>
    </lineage>
</organism>
<dbReference type="PANTHER" id="PTHR24171">
    <property type="entry name" value="ANKYRIN REPEAT DOMAIN-CONTAINING PROTEIN 39-RELATED"/>
    <property type="match status" value="1"/>
</dbReference>
<dbReference type="EMBL" id="GGEC01009442">
    <property type="protein sequence ID" value="MBW89925.1"/>
    <property type="molecule type" value="Transcribed_RNA"/>
</dbReference>
<dbReference type="AlphaFoldDB" id="A0A2P2J8W1"/>
<dbReference type="GO" id="GO:0004842">
    <property type="term" value="F:ubiquitin-protein transferase activity"/>
    <property type="evidence" value="ECO:0007669"/>
    <property type="project" value="TreeGrafter"/>
</dbReference>
<accession>A0A2P2J8W1</accession>
<dbReference type="EMBL" id="GGEC01009441">
    <property type="protein sequence ID" value="MBW89924.1"/>
    <property type="molecule type" value="Transcribed_RNA"/>
</dbReference>
<dbReference type="PROSITE" id="PS50297">
    <property type="entry name" value="ANK_REP_REGION"/>
    <property type="match status" value="2"/>
</dbReference>
<keyword evidence="2 3" id="KW-0040">ANK repeat</keyword>